<reference evidence="3 4" key="2">
    <citation type="submission" date="2019-09" db="EMBL/GenBank/DDBJ databases">
        <authorList>
            <person name="Jin C."/>
        </authorList>
    </citation>
    <scope>NUCLEOTIDE SEQUENCE [LARGE SCALE GENOMIC DNA]</scope>
    <source>
        <strain evidence="3 4">BN140041</strain>
    </source>
</reference>
<keyword evidence="4" id="KW-1185">Reference proteome</keyword>
<protein>
    <submittedName>
        <fullName evidence="3">Thioesterase family protein</fullName>
    </submittedName>
</protein>
<accession>A0A5B1M171</accession>
<dbReference type="InterPro" id="IPR042171">
    <property type="entry name" value="Acyl-CoA_hotdog"/>
</dbReference>
<dbReference type="Gene3D" id="2.40.160.210">
    <property type="entry name" value="Acyl-CoA thioesterase, double hotdog domain"/>
    <property type="match status" value="1"/>
</dbReference>
<dbReference type="SUPFAM" id="SSF54637">
    <property type="entry name" value="Thioesterase/thiol ester dehydrase-isomerase"/>
    <property type="match status" value="2"/>
</dbReference>
<feature type="domain" description="Acyl-CoA thioesterase-like N-terminal HotDog" evidence="1">
    <location>
        <begin position="36"/>
        <end position="111"/>
    </location>
</feature>
<dbReference type="EMBL" id="VUJW01000011">
    <property type="protein sequence ID" value="KAA1425567.1"/>
    <property type="molecule type" value="Genomic_DNA"/>
</dbReference>
<comment type="caution">
    <text evidence="3">The sequence shown here is derived from an EMBL/GenBank/DDBJ whole genome shotgun (WGS) entry which is preliminary data.</text>
</comment>
<evidence type="ECO:0000313" key="4">
    <source>
        <dbReference type="Proteomes" id="UP000324351"/>
    </source>
</evidence>
<dbReference type="InterPro" id="IPR049450">
    <property type="entry name" value="ACOT8-like_C"/>
</dbReference>
<dbReference type="AlphaFoldDB" id="A0A5B1M171"/>
<evidence type="ECO:0000259" key="2">
    <source>
        <dbReference type="Pfam" id="PF20789"/>
    </source>
</evidence>
<dbReference type="Pfam" id="PF20789">
    <property type="entry name" value="4HBT_3C"/>
    <property type="match status" value="1"/>
</dbReference>
<evidence type="ECO:0000313" key="3">
    <source>
        <dbReference type="EMBL" id="KAA1425567.1"/>
    </source>
</evidence>
<sequence length="273" mass="29123">MASPSQVRYAGSMAVSTNSEPATSASLLVEEEWLAWPGMHGGRVMALSAGVATGLVDGLPLRAMSTRFLGAVRPGPVEAAAVLDHASRSSATVTVSLSQDGRITTLSTCSFTASTGEIVVPARPAPEVPPAEECNDFREAELLYPFARKLDIRPATDILPLSGASRAELTAWLRLREPESPLSTMLTLADAMPPGVYAVLDMPVPVPSLEISVHLHRPPTTETLLTGWTLAQQRNVQTGAGISIDECDMWDEDGRLVAQSRQLRRVLENGSLT</sequence>
<dbReference type="Proteomes" id="UP000324351">
    <property type="component" value="Unassembled WGS sequence"/>
</dbReference>
<dbReference type="InterPro" id="IPR029069">
    <property type="entry name" value="HotDog_dom_sf"/>
</dbReference>
<feature type="domain" description="Acyl-CoA thioesterase-like C-terminal" evidence="2">
    <location>
        <begin position="134"/>
        <end position="263"/>
    </location>
</feature>
<name>A0A5B1M171_9ACTN</name>
<reference evidence="3 4" key="1">
    <citation type="submission" date="2019-09" db="EMBL/GenBank/DDBJ databases">
        <title>Nocardioides panacisoli sp. nov., isolated from the soil of a ginseng field.</title>
        <authorList>
            <person name="Cho C."/>
        </authorList>
    </citation>
    <scope>NUCLEOTIDE SEQUENCE [LARGE SCALE GENOMIC DNA]</scope>
    <source>
        <strain evidence="3 4">BN140041</strain>
    </source>
</reference>
<dbReference type="InterPro" id="IPR049449">
    <property type="entry name" value="TesB_ACOT8-like_N"/>
</dbReference>
<gene>
    <name evidence="3" type="ORF">F0U47_17385</name>
</gene>
<evidence type="ECO:0000259" key="1">
    <source>
        <dbReference type="Pfam" id="PF13622"/>
    </source>
</evidence>
<dbReference type="Pfam" id="PF13622">
    <property type="entry name" value="4HBT_3"/>
    <property type="match status" value="1"/>
</dbReference>
<proteinExistence type="predicted"/>
<organism evidence="3 4">
    <name type="scientific">Nocardioides antri</name>
    <dbReference type="NCBI Taxonomy" id="2607659"/>
    <lineage>
        <taxon>Bacteria</taxon>
        <taxon>Bacillati</taxon>
        <taxon>Actinomycetota</taxon>
        <taxon>Actinomycetes</taxon>
        <taxon>Propionibacteriales</taxon>
        <taxon>Nocardioidaceae</taxon>
        <taxon>Nocardioides</taxon>
    </lineage>
</organism>